<dbReference type="InterPro" id="IPR025110">
    <property type="entry name" value="AMP-bd_C"/>
</dbReference>
<name>A0ABS2NAW3_9BACI</name>
<dbReference type="Pfam" id="PF00501">
    <property type="entry name" value="AMP-binding"/>
    <property type="match status" value="1"/>
</dbReference>
<proteinExistence type="predicted"/>
<dbReference type="SUPFAM" id="SSF56801">
    <property type="entry name" value="Acetyl-CoA synthetase-like"/>
    <property type="match status" value="1"/>
</dbReference>
<evidence type="ECO:0000313" key="9">
    <source>
        <dbReference type="Proteomes" id="UP001646157"/>
    </source>
</evidence>
<dbReference type="GO" id="GO:0003987">
    <property type="term" value="F:acetate-CoA ligase activity"/>
    <property type="evidence" value="ECO:0007669"/>
    <property type="project" value="UniProtKB-EC"/>
</dbReference>
<dbReference type="CDD" id="cd05969">
    <property type="entry name" value="MACS_like_4"/>
    <property type="match status" value="1"/>
</dbReference>
<dbReference type="EC" id="6.2.1.1" evidence="1"/>
<keyword evidence="2 8" id="KW-0436">Ligase</keyword>
<dbReference type="EMBL" id="JAFBDZ010000001">
    <property type="protein sequence ID" value="MBM7585001.1"/>
    <property type="molecule type" value="Genomic_DNA"/>
</dbReference>
<dbReference type="RefSeq" id="WP_205169642.1">
    <property type="nucleotide sequence ID" value="NZ_JAFBDZ010000001.1"/>
</dbReference>
<dbReference type="Gene3D" id="3.30.300.30">
    <property type="match status" value="1"/>
</dbReference>
<evidence type="ECO:0000259" key="7">
    <source>
        <dbReference type="Pfam" id="PF13193"/>
    </source>
</evidence>
<dbReference type="PANTHER" id="PTHR24095:SF14">
    <property type="entry name" value="ACETYL-COENZYME A SYNTHETASE 1"/>
    <property type="match status" value="1"/>
</dbReference>
<keyword evidence="4" id="KW-0067">ATP-binding</keyword>
<evidence type="ECO:0000259" key="6">
    <source>
        <dbReference type="Pfam" id="PF00501"/>
    </source>
</evidence>
<organism evidence="8 9">
    <name type="scientific">Rossellomorea pakistanensis</name>
    <dbReference type="NCBI Taxonomy" id="992288"/>
    <lineage>
        <taxon>Bacteria</taxon>
        <taxon>Bacillati</taxon>
        <taxon>Bacillota</taxon>
        <taxon>Bacilli</taxon>
        <taxon>Bacillales</taxon>
        <taxon>Bacillaceae</taxon>
        <taxon>Rossellomorea</taxon>
    </lineage>
</organism>
<gene>
    <name evidence="8" type="ORF">JOC86_001538</name>
</gene>
<dbReference type="PANTHER" id="PTHR24095">
    <property type="entry name" value="ACETYL-COENZYME A SYNTHETASE"/>
    <property type="match status" value="1"/>
</dbReference>
<dbReference type="PROSITE" id="PS00455">
    <property type="entry name" value="AMP_BINDING"/>
    <property type="match status" value="1"/>
</dbReference>
<evidence type="ECO:0000256" key="5">
    <source>
        <dbReference type="ARBA" id="ARBA00022990"/>
    </source>
</evidence>
<dbReference type="NCBIfam" id="NF003313">
    <property type="entry name" value="PRK04319.1"/>
    <property type="match status" value="1"/>
</dbReference>
<keyword evidence="5" id="KW-0007">Acetylation</keyword>
<feature type="domain" description="AMP-binding enzyme C-terminal" evidence="7">
    <location>
        <begin position="471"/>
        <end position="549"/>
    </location>
</feature>
<evidence type="ECO:0000256" key="3">
    <source>
        <dbReference type="ARBA" id="ARBA00022741"/>
    </source>
</evidence>
<dbReference type="InterPro" id="IPR045851">
    <property type="entry name" value="AMP-bd_C_sf"/>
</dbReference>
<keyword evidence="3" id="KW-0547">Nucleotide-binding</keyword>
<dbReference type="Pfam" id="PF13193">
    <property type="entry name" value="AMP-binding_C"/>
    <property type="match status" value="1"/>
</dbReference>
<reference evidence="8 9" key="1">
    <citation type="submission" date="2021-01" db="EMBL/GenBank/DDBJ databases">
        <title>Genomic Encyclopedia of Type Strains, Phase IV (KMG-IV): sequencing the most valuable type-strain genomes for metagenomic binning, comparative biology and taxonomic classification.</title>
        <authorList>
            <person name="Goeker M."/>
        </authorList>
    </citation>
    <scope>NUCLEOTIDE SEQUENCE [LARGE SCALE GENOMIC DNA]</scope>
    <source>
        <strain evidence="8 9">DSM 24834</strain>
    </source>
</reference>
<dbReference type="InterPro" id="IPR042099">
    <property type="entry name" value="ANL_N_sf"/>
</dbReference>
<dbReference type="InterPro" id="IPR020845">
    <property type="entry name" value="AMP-binding_CS"/>
</dbReference>
<evidence type="ECO:0000256" key="2">
    <source>
        <dbReference type="ARBA" id="ARBA00022598"/>
    </source>
</evidence>
<evidence type="ECO:0000256" key="1">
    <source>
        <dbReference type="ARBA" id="ARBA00013275"/>
    </source>
</evidence>
<sequence length="572" mass="64858">MKVEALPAIKGNYNLESYENTYESFDWKETEKNFSWHETGRVNIAHEAIDRHAESFRKNKVALYYRDGSRDEKYTFREMKKLTNKAGNVLKNFGDVEKGDRVFIFMPRSPELYFSVLGAIKLGAIVGPLFEAFMEGAVRDRLEDSEAKVLITTPELLERVPVEELPALKHVFLVGEGVQEEGTYIDFLSKFTDASDQLDTEWVEKDDGMILHYTSGSTGKPKGVLHVHQAMIQHYQTSKWVLDLQEEDVYWCTADPGWVTGTTYGIFGPWLAGASNIIVGGRFKPESWYQTIEDFGVTVWYSAPTAFRMLMGAGDEVVKQFDLSSLRHVLSVGEPLNPEVIRWGTKVFNKRIHDTWWMTETGSQLICNYPSMEIKPGSMGKPIPGVEAAIVDDQGNVVPPNRMGNLAIKKGWPSMMGAIWNNQEKYESYFMPGDWYVSGDSAYMDEEGYFWFQGRIDDVIMTSGERVGPFEVESKLVEHPAIAEAGVIGKPDPVRGEIIKAFVALREGYEVTDELKEEIRQFVKKGLAAHAAPREIEFKDKLPKTRSGKIMRRVLKAWELDLPTGDLSTMED</sequence>
<feature type="domain" description="AMP-dependent synthetase/ligase" evidence="6">
    <location>
        <begin position="50"/>
        <end position="411"/>
    </location>
</feature>
<evidence type="ECO:0000313" key="8">
    <source>
        <dbReference type="EMBL" id="MBM7585001.1"/>
    </source>
</evidence>
<dbReference type="Gene3D" id="3.40.50.12780">
    <property type="entry name" value="N-terminal domain of ligase-like"/>
    <property type="match status" value="1"/>
</dbReference>
<dbReference type="Proteomes" id="UP001646157">
    <property type="component" value="Unassembled WGS sequence"/>
</dbReference>
<comment type="caution">
    <text evidence="8">The sequence shown here is derived from an EMBL/GenBank/DDBJ whole genome shotgun (WGS) entry which is preliminary data.</text>
</comment>
<protein>
    <recommendedName>
        <fullName evidence="1">acetate--CoA ligase</fullName>
        <ecNumber evidence="1">6.2.1.1</ecNumber>
    </recommendedName>
</protein>
<accession>A0ABS2NAW3</accession>
<keyword evidence="9" id="KW-1185">Reference proteome</keyword>
<evidence type="ECO:0000256" key="4">
    <source>
        <dbReference type="ARBA" id="ARBA00022840"/>
    </source>
</evidence>
<dbReference type="InterPro" id="IPR000873">
    <property type="entry name" value="AMP-dep_synth/lig_dom"/>
</dbReference>